<evidence type="ECO:0000313" key="2">
    <source>
        <dbReference type="Proteomes" id="UP000297527"/>
    </source>
</evidence>
<dbReference type="EMBL" id="PQXN01000222">
    <property type="protein sequence ID" value="TGO49016.1"/>
    <property type="molecule type" value="Genomic_DNA"/>
</dbReference>
<dbReference type="Proteomes" id="UP000297527">
    <property type="component" value="Unassembled WGS sequence"/>
</dbReference>
<reference evidence="1 2" key="1">
    <citation type="submission" date="2017-12" db="EMBL/GenBank/DDBJ databases">
        <title>Comparative genomics of Botrytis spp.</title>
        <authorList>
            <person name="Valero-Jimenez C.A."/>
            <person name="Tapia P."/>
            <person name="Veloso J."/>
            <person name="Silva-Moreno E."/>
            <person name="Staats M."/>
            <person name="Valdes J.H."/>
            <person name="Van Kan J.A.L."/>
        </authorList>
    </citation>
    <scope>NUCLEOTIDE SEQUENCE [LARGE SCALE GENOMIC DNA]</scope>
    <source>
        <strain evidence="1 2">MUCL11595</strain>
    </source>
</reference>
<accession>A0A4Z1HIZ3</accession>
<dbReference type="AlphaFoldDB" id="A0A4Z1HIZ3"/>
<proteinExistence type="predicted"/>
<keyword evidence="2" id="KW-1185">Reference proteome</keyword>
<evidence type="ECO:0000313" key="1">
    <source>
        <dbReference type="EMBL" id="TGO49016.1"/>
    </source>
</evidence>
<protein>
    <submittedName>
        <fullName evidence="1">Uncharacterized protein</fullName>
    </submittedName>
</protein>
<organism evidence="1 2">
    <name type="scientific">Botryotinia convoluta</name>
    <dbReference type="NCBI Taxonomy" id="54673"/>
    <lineage>
        <taxon>Eukaryota</taxon>
        <taxon>Fungi</taxon>
        <taxon>Dikarya</taxon>
        <taxon>Ascomycota</taxon>
        <taxon>Pezizomycotina</taxon>
        <taxon>Leotiomycetes</taxon>
        <taxon>Helotiales</taxon>
        <taxon>Sclerotiniaceae</taxon>
        <taxon>Botryotinia</taxon>
    </lineage>
</organism>
<gene>
    <name evidence="1" type="ORF">BCON_0223g00020</name>
</gene>
<comment type="caution">
    <text evidence="1">The sequence shown here is derived from an EMBL/GenBank/DDBJ whole genome shotgun (WGS) entry which is preliminary data.</text>
</comment>
<name>A0A4Z1HIZ3_9HELO</name>
<sequence length="138" mass="16637">MSQTEYIREYIVAAERERKPIRYELRKDQRDKILGRKLNHISDSDFGVSNQQIRRFLIFASQERLSNVRYELENSWVKEDREKKYDRADSHPDFSDGFMFFWLSRENGEHKKASEKNELVKLQRNQLPSQVNFIPSAH</sequence>